<dbReference type="EMBL" id="MASJ01000039">
    <property type="protein sequence ID" value="OCS82975.1"/>
    <property type="molecule type" value="Genomic_DNA"/>
</dbReference>
<proteinExistence type="predicted"/>
<dbReference type="OrthoDB" id="120091at2"/>
<dbReference type="InterPro" id="IPR031306">
    <property type="entry name" value="CcdC"/>
</dbReference>
<dbReference type="PIRSF" id="PIRSF021441">
    <property type="entry name" value="DUF1453"/>
    <property type="match status" value="1"/>
</dbReference>
<feature type="transmembrane region" description="Helical" evidence="1">
    <location>
        <begin position="39"/>
        <end position="58"/>
    </location>
</feature>
<evidence type="ECO:0008006" key="4">
    <source>
        <dbReference type="Google" id="ProtNLM"/>
    </source>
</evidence>
<name>A0A1C0Y759_9BACL</name>
<dbReference type="Proteomes" id="UP000093199">
    <property type="component" value="Unassembled WGS sequence"/>
</dbReference>
<feature type="transmembrane region" description="Helical" evidence="1">
    <location>
        <begin position="103"/>
        <end position="121"/>
    </location>
</feature>
<protein>
    <recommendedName>
        <fullName evidence="4">Cytochrome c biogenesis protein CcdC</fullName>
    </recommendedName>
</protein>
<feature type="transmembrane region" description="Helical" evidence="1">
    <location>
        <begin position="127"/>
        <end position="148"/>
    </location>
</feature>
<accession>A0A1C0Y759</accession>
<dbReference type="Pfam" id="PF07301">
    <property type="entry name" value="DUF1453"/>
    <property type="match status" value="1"/>
</dbReference>
<dbReference type="PANTHER" id="PTHR39164:SF1">
    <property type="entry name" value="PROTEIN CCDC"/>
    <property type="match status" value="1"/>
</dbReference>
<evidence type="ECO:0000256" key="1">
    <source>
        <dbReference type="SAM" id="Phobius"/>
    </source>
</evidence>
<dbReference type="PANTHER" id="PTHR39164">
    <property type="entry name" value="PROTEIN CCDC"/>
    <property type="match status" value="1"/>
</dbReference>
<gene>
    <name evidence="2" type="ORF">A6M13_06125</name>
</gene>
<keyword evidence="1" id="KW-0472">Membrane</keyword>
<reference evidence="2 3" key="1">
    <citation type="submission" date="2016-07" db="EMBL/GenBank/DDBJ databases">
        <title>Caryophanon tenue genome sequencing.</title>
        <authorList>
            <person name="Verma A."/>
            <person name="Pal Y."/>
            <person name="Krishnamurthi S."/>
        </authorList>
    </citation>
    <scope>NUCLEOTIDE SEQUENCE [LARGE SCALE GENOMIC DNA]</scope>
    <source>
        <strain evidence="2 3">DSM 14152</strain>
    </source>
</reference>
<dbReference type="STRING" id="33978.A6M13_06125"/>
<dbReference type="AlphaFoldDB" id="A0A1C0Y759"/>
<evidence type="ECO:0000313" key="2">
    <source>
        <dbReference type="EMBL" id="OCS82975.1"/>
    </source>
</evidence>
<comment type="caution">
    <text evidence="2">The sequence shown here is derived from an EMBL/GenBank/DDBJ whole genome shotgun (WGS) entry which is preliminary data.</text>
</comment>
<keyword evidence="1" id="KW-0812">Transmembrane</keyword>
<feature type="transmembrane region" description="Helical" evidence="1">
    <location>
        <begin position="6"/>
        <end position="27"/>
    </location>
</feature>
<keyword evidence="3" id="KW-1185">Reference proteome</keyword>
<keyword evidence="1" id="KW-1133">Transmembrane helix</keyword>
<sequence length="162" mass="18426">MLEAIPSHYLLIGSTVLALCMGIGVTVMRMRAHLRPINAKRIIIPPFAMSTGALMFIFEPFRIAPMQILEVFLLGAVFSIFLIWKTQFEVRAQQIFLKKSKAFIIILFGLLAVRIVMKLVLQDTLDIGELAGMFFLLAFSMIICWRVAMLIKYQKLKATLNM</sequence>
<organism evidence="2 3">
    <name type="scientific">Caryophanon tenue</name>
    <dbReference type="NCBI Taxonomy" id="33978"/>
    <lineage>
        <taxon>Bacteria</taxon>
        <taxon>Bacillati</taxon>
        <taxon>Bacillota</taxon>
        <taxon>Bacilli</taxon>
        <taxon>Bacillales</taxon>
        <taxon>Caryophanaceae</taxon>
        <taxon>Caryophanon</taxon>
    </lineage>
</organism>
<feature type="transmembrane region" description="Helical" evidence="1">
    <location>
        <begin position="64"/>
        <end position="83"/>
    </location>
</feature>
<dbReference type="InterPro" id="IPR058247">
    <property type="entry name" value="DUF1453"/>
</dbReference>
<evidence type="ECO:0000313" key="3">
    <source>
        <dbReference type="Proteomes" id="UP000093199"/>
    </source>
</evidence>
<dbReference type="RefSeq" id="WP_066547820.1">
    <property type="nucleotide sequence ID" value="NZ_MASJ01000039.1"/>
</dbReference>